<organism evidence="6 7">
    <name type="scientific">Hwangdonia lutea</name>
    <dbReference type="NCBI Taxonomy" id="3075823"/>
    <lineage>
        <taxon>Bacteria</taxon>
        <taxon>Pseudomonadati</taxon>
        <taxon>Bacteroidota</taxon>
        <taxon>Flavobacteriia</taxon>
        <taxon>Flavobacteriales</taxon>
        <taxon>Flavobacteriaceae</taxon>
        <taxon>Hwangdonia</taxon>
    </lineage>
</organism>
<dbReference type="Proteomes" id="UP001302486">
    <property type="component" value="Chromosome"/>
</dbReference>
<keyword evidence="7" id="KW-1185">Reference proteome</keyword>
<dbReference type="Pfam" id="PF00535">
    <property type="entry name" value="Glycos_transf_2"/>
    <property type="match status" value="1"/>
</dbReference>
<dbReference type="EMBL" id="CP136521">
    <property type="protein sequence ID" value="WOD42399.1"/>
    <property type="molecule type" value="Genomic_DNA"/>
</dbReference>
<evidence type="ECO:0000256" key="2">
    <source>
        <dbReference type="ARBA" id="ARBA00022676"/>
    </source>
</evidence>
<dbReference type="RefSeq" id="WP_316982132.1">
    <property type="nucleotide sequence ID" value="NZ_CP136521.1"/>
</dbReference>
<evidence type="ECO:0000256" key="3">
    <source>
        <dbReference type="ARBA" id="ARBA00022679"/>
    </source>
</evidence>
<dbReference type="KEGG" id="hws:RNZ46_10365"/>
<dbReference type="SUPFAM" id="SSF53448">
    <property type="entry name" value="Nucleotide-diphospho-sugar transferases"/>
    <property type="match status" value="1"/>
</dbReference>
<keyword evidence="4" id="KW-0472">Membrane</keyword>
<sequence length="370" mass="43057">MGILDFLCYAFIVVVFFQILYYLFFLGRFAFLKHQETDSQNIPVSVIICAKNEAENLKTFLPSILEQDYHNFEIVLINDASQDDSLNIMKAFASKHSNIKLVDVKNIEAFWGNKKYALTLGIKAATHNHLLFTDADCKPVSKHWITEMVSHFSTNKTIVLGYGAYAKIKNSFLNKLIRFETFITAIQYFSFAKLGMPYMGVGRNLAYTKTDFFKVRGFMNHMKIRSGDDDLFINEAANSRNTEICFSKNSFTTSNPETNYKSWIRQKRRHISTAKHYKQNHKVLLASIYVFNFLFWILAIILLAFQFNLQVVLSLFLLRIIAQYFALGFSSKKLDEKDLIFFFPILEFFLIILQLTIFINNLVSKPNHWK</sequence>
<proteinExistence type="inferred from homology"/>
<dbReference type="EC" id="2.4.-.-" evidence="6"/>
<dbReference type="AlphaFoldDB" id="A0AA97EJ38"/>
<reference evidence="7" key="1">
    <citation type="submission" date="2024-06" db="EMBL/GenBank/DDBJ databases">
        <title>Hwangdonia haimaensis gen. nov., sp. nov., a member of the family Flavobacteriaceae isolated from the haima cold seep.</title>
        <authorList>
            <person name="Li J."/>
        </authorList>
    </citation>
    <scope>NUCLEOTIDE SEQUENCE [LARGE SCALE GENOMIC DNA]</scope>
    <source>
        <strain evidence="7">SCSIO 19198</strain>
    </source>
</reference>
<evidence type="ECO:0000256" key="4">
    <source>
        <dbReference type="SAM" id="Phobius"/>
    </source>
</evidence>
<evidence type="ECO:0000313" key="6">
    <source>
        <dbReference type="EMBL" id="WOD42399.1"/>
    </source>
</evidence>
<evidence type="ECO:0000313" key="7">
    <source>
        <dbReference type="Proteomes" id="UP001302486"/>
    </source>
</evidence>
<evidence type="ECO:0000256" key="1">
    <source>
        <dbReference type="ARBA" id="ARBA00006739"/>
    </source>
</evidence>
<comment type="similarity">
    <text evidence="1">Belongs to the glycosyltransferase 2 family.</text>
</comment>
<dbReference type="InterPro" id="IPR001173">
    <property type="entry name" value="Glyco_trans_2-like"/>
</dbReference>
<accession>A0AA97EJ38</accession>
<dbReference type="PANTHER" id="PTHR43630:SF1">
    <property type="entry name" value="POLY-BETA-1,6-N-ACETYL-D-GLUCOSAMINE SYNTHASE"/>
    <property type="match status" value="1"/>
</dbReference>
<keyword evidence="4" id="KW-0812">Transmembrane</keyword>
<dbReference type="GO" id="GO:0016757">
    <property type="term" value="F:glycosyltransferase activity"/>
    <property type="evidence" value="ECO:0007669"/>
    <property type="project" value="UniProtKB-KW"/>
</dbReference>
<protein>
    <submittedName>
        <fullName evidence="6">Glycosyltransferase</fullName>
        <ecNumber evidence="6">2.4.-.-</ecNumber>
    </submittedName>
</protein>
<feature type="transmembrane region" description="Helical" evidence="4">
    <location>
        <begin position="339"/>
        <end position="359"/>
    </location>
</feature>
<gene>
    <name evidence="6" type="ORF">RNZ46_10365</name>
</gene>
<dbReference type="Gene3D" id="3.90.550.10">
    <property type="entry name" value="Spore Coat Polysaccharide Biosynthesis Protein SpsA, Chain A"/>
    <property type="match status" value="1"/>
</dbReference>
<feature type="transmembrane region" description="Helical" evidence="4">
    <location>
        <begin position="311"/>
        <end position="327"/>
    </location>
</feature>
<keyword evidence="3 6" id="KW-0808">Transferase</keyword>
<feature type="domain" description="Glycosyltransferase 2-like" evidence="5">
    <location>
        <begin position="45"/>
        <end position="183"/>
    </location>
</feature>
<evidence type="ECO:0000259" key="5">
    <source>
        <dbReference type="Pfam" id="PF00535"/>
    </source>
</evidence>
<name>A0AA97EJ38_9FLAO</name>
<dbReference type="PANTHER" id="PTHR43630">
    <property type="entry name" value="POLY-BETA-1,6-N-ACETYL-D-GLUCOSAMINE SYNTHASE"/>
    <property type="match status" value="1"/>
</dbReference>
<dbReference type="InterPro" id="IPR029044">
    <property type="entry name" value="Nucleotide-diphossugar_trans"/>
</dbReference>
<keyword evidence="4" id="KW-1133">Transmembrane helix</keyword>
<feature type="transmembrane region" description="Helical" evidence="4">
    <location>
        <begin position="283"/>
        <end position="305"/>
    </location>
</feature>
<keyword evidence="2 6" id="KW-0328">Glycosyltransferase</keyword>
<feature type="transmembrane region" description="Helical" evidence="4">
    <location>
        <begin position="6"/>
        <end position="25"/>
    </location>
</feature>